<reference evidence="2 3" key="1">
    <citation type="journal article" date="2018" name="Nat. Ecol. Evol.">
        <title>Pezizomycetes genomes reveal the molecular basis of ectomycorrhizal truffle lifestyle.</title>
        <authorList>
            <person name="Murat C."/>
            <person name="Payen T."/>
            <person name="Noel B."/>
            <person name="Kuo A."/>
            <person name="Morin E."/>
            <person name="Chen J."/>
            <person name="Kohler A."/>
            <person name="Krizsan K."/>
            <person name="Balestrini R."/>
            <person name="Da Silva C."/>
            <person name="Montanini B."/>
            <person name="Hainaut M."/>
            <person name="Levati E."/>
            <person name="Barry K.W."/>
            <person name="Belfiori B."/>
            <person name="Cichocki N."/>
            <person name="Clum A."/>
            <person name="Dockter R.B."/>
            <person name="Fauchery L."/>
            <person name="Guy J."/>
            <person name="Iotti M."/>
            <person name="Le Tacon F."/>
            <person name="Lindquist E.A."/>
            <person name="Lipzen A."/>
            <person name="Malagnac F."/>
            <person name="Mello A."/>
            <person name="Molinier V."/>
            <person name="Miyauchi S."/>
            <person name="Poulain J."/>
            <person name="Riccioni C."/>
            <person name="Rubini A."/>
            <person name="Sitrit Y."/>
            <person name="Splivallo R."/>
            <person name="Traeger S."/>
            <person name="Wang M."/>
            <person name="Zifcakova L."/>
            <person name="Wipf D."/>
            <person name="Zambonelli A."/>
            <person name="Paolocci F."/>
            <person name="Nowrousian M."/>
            <person name="Ottonello S."/>
            <person name="Baldrian P."/>
            <person name="Spatafora J.W."/>
            <person name="Henrissat B."/>
            <person name="Nagy L.G."/>
            <person name="Aury J.M."/>
            <person name="Wincker P."/>
            <person name="Grigoriev I.V."/>
            <person name="Bonfante P."/>
            <person name="Martin F.M."/>
        </authorList>
    </citation>
    <scope>NUCLEOTIDE SEQUENCE [LARGE SCALE GENOMIC DNA]</scope>
    <source>
        <strain evidence="2 3">RN42</strain>
    </source>
</reference>
<feature type="compositionally biased region" description="Polar residues" evidence="1">
    <location>
        <begin position="1"/>
        <end position="20"/>
    </location>
</feature>
<accession>A0A3N4HEA6</accession>
<dbReference type="EMBL" id="ML120298">
    <property type="protein sequence ID" value="RPA70530.1"/>
    <property type="molecule type" value="Genomic_DNA"/>
</dbReference>
<organism evidence="2 3">
    <name type="scientific">Ascobolus immersus RN42</name>
    <dbReference type="NCBI Taxonomy" id="1160509"/>
    <lineage>
        <taxon>Eukaryota</taxon>
        <taxon>Fungi</taxon>
        <taxon>Dikarya</taxon>
        <taxon>Ascomycota</taxon>
        <taxon>Pezizomycotina</taxon>
        <taxon>Pezizomycetes</taxon>
        <taxon>Pezizales</taxon>
        <taxon>Ascobolaceae</taxon>
        <taxon>Ascobolus</taxon>
    </lineage>
</organism>
<feature type="compositionally biased region" description="Basic residues" evidence="1">
    <location>
        <begin position="41"/>
        <end position="53"/>
    </location>
</feature>
<feature type="compositionally biased region" description="Basic and acidic residues" evidence="1">
    <location>
        <begin position="86"/>
        <end position="116"/>
    </location>
</feature>
<evidence type="ECO:0000313" key="3">
    <source>
        <dbReference type="Proteomes" id="UP000275078"/>
    </source>
</evidence>
<name>A0A3N4HEA6_ASCIM</name>
<feature type="compositionally biased region" description="Low complexity" evidence="1">
    <location>
        <begin position="29"/>
        <end position="40"/>
    </location>
</feature>
<feature type="region of interest" description="Disordered" evidence="1">
    <location>
        <begin position="1"/>
        <end position="116"/>
    </location>
</feature>
<sequence length="116" mass="13434">MARLTQQTNKRSSNPLNSITYRAKTNGVPTSTRATTSKPTTGKRYKPTIHRRGDRQPGHSYGEDYGVDPEHSDLQPRHSHALTQSRRHEEKSHDRYHEHVNHRPRESIITDKQTDN</sequence>
<dbReference type="AlphaFoldDB" id="A0A3N4HEA6"/>
<gene>
    <name evidence="2" type="ORF">BJ508DRAFT_316436</name>
</gene>
<keyword evidence="3" id="KW-1185">Reference proteome</keyword>
<proteinExistence type="predicted"/>
<evidence type="ECO:0000313" key="2">
    <source>
        <dbReference type="EMBL" id="RPA70530.1"/>
    </source>
</evidence>
<evidence type="ECO:0000256" key="1">
    <source>
        <dbReference type="SAM" id="MobiDB-lite"/>
    </source>
</evidence>
<feature type="non-terminal residue" evidence="2">
    <location>
        <position position="116"/>
    </location>
</feature>
<dbReference type="Proteomes" id="UP000275078">
    <property type="component" value="Unassembled WGS sequence"/>
</dbReference>
<protein>
    <submittedName>
        <fullName evidence="2">Uncharacterized protein</fullName>
    </submittedName>
</protein>